<dbReference type="Proteomes" id="UP001652741">
    <property type="component" value="Chromosome ssa02"/>
</dbReference>
<sequence>MAVERLLWIIKDKERLPSEFSAQTSRFEYLVIMLIRVKFNGEQKYIKIIDLTLENLLIGAFLKFEAHLLVYQRHSCMMGLELKLMESSLMSPASASAVMGGSDRESDDTIILSEDGSPSRKPQRSDDEAKNLIEGILKKKPGGEVVIKEYSKTNGLTDCTRRKMINILVLEMTDSRTSPSRSVRETFPQGIVSLFPYLKDPYTTN</sequence>
<evidence type="ECO:0000313" key="3">
    <source>
        <dbReference type="RefSeq" id="XP_014024163.1"/>
    </source>
</evidence>
<dbReference type="OrthoDB" id="8963080at2759"/>
<organism evidence="2 3">
    <name type="scientific">Salmo salar</name>
    <name type="common">Atlantic salmon</name>
    <dbReference type="NCBI Taxonomy" id="8030"/>
    <lineage>
        <taxon>Eukaryota</taxon>
        <taxon>Metazoa</taxon>
        <taxon>Chordata</taxon>
        <taxon>Craniata</taxon>
        <taxon>Vertebrata</taxon>
        <taxon>Euteleostomi</taxon>
        <taxon>Actinopterygii</taxon>
        <taxon>Neopterygii</taxon>
        <taxon>Teleostei</taxon>
        <taxon>Protacanthopterygii</taxon>
        <taxon>Salmoniformes</taxon>
        <taxon>Salmonidae</taxon>
        <taxon>Salmoninae</taxon>
        <taxon>Salmo</taxon>
    </lineage>
</organism>
<reference evidence="3" key="1">
    <citation type="submission" date="2025-08" db="UniProtKB">
        <authorList>
            <consortium name="RefSeq"/>
        </authorList>
    </citation>
    <scope>IDENTIFICATION</scope>
</reference>
<dbReference type="GeneID" id="106583962"/>
<dbReference type="RefSeq" id="XP_014024163.1">
    <property type="nucleotide sequence ID" value="XM_014168688.2"/>
</dbReference>
<accession>A0A1S3P9A3</accession>
<proteinExistence type="predicted"/>
<protein>
    <submittedName>
        <fullName evidence="3">Uncharacterized protein</fullName>
    </submittedName>
</protein>
<dbReference type="PANTHER" id="PTHR31025">
    <property type="entry name" value="SI:CH211-196P9.1-RELATED"/>
    <property type="match status" value="1"/>
</dbReference>
<dbReference type="KEGG" id="sasa:106583962"/>
<gene>
    <name evidence="3" type="primary">LOC106583962</name>
</gene>
<feature type="region of interest" description="Disordered" evidence="1">
    <location>
        <begin position="95"/>
        <end position="128"/>
    </location>
</feature>
<dbReference type="AlphaFoldDB" id="A0A1S3P9A3"/>
<keyword evidence="2" id="KW-1185">Reference proteome</keyword>
<evidence type="ECO:0000256" key="1">
    <source>
        <dbReference type="SAM" id="MobiDB-lite"/>
    </source>
</evidence>
<evidence type="ECO:0000313" key="2">
    <source>
        <dbReference type="Proteomes" id="UP001652741"/>
    </source>
</evidence>
<name>A0A1S3P9A3_SALSA</name>
<dbReference type="PANTHER" id="PTHR31025:SF29">
    <property type="entry name" value="SI:CH211-196P9.1"/>
    <property type="match status" value="1"/>
</dbReference>